<keyword evidence="2" id="KW-0810">Translation regulation</keyword>
<comment type="similarity">
    <text evidence="1 2">Belongs to the Iojap/RsfS family.</text>
</comment>
<organism evidence="4 5">
    <name type="scientific">Paracoccus contaminans</name>
    <dbReference type="NCBI Taxonomy" id="1945662"/>
    <lineage>
        <taxon>Bacteria</taxon>
        <taxon>Pseudomonadati</taxon>
        <taxon>Pseudomonadota</taxon>
        <taxon>Alphaproteobacteria</taxon>
        <taxon>Rhodobacterales</taxon>
        <taxon>Paracoccaceae</taxon>
        <taxon>Paracoccus</taxon>
    </lineage>
</organism>
<proteinExistence type="inferred from homology"/>
<dbReference type="RefSeq" id="WP_085377574.1">
    <property type="nucleotide sequence ID" value="NZ_CP020612.1"/>
</dbReference>
<dbReference type="STRING" id="1945662.B0A89_07255"/>
<evidence type="ECO:0000256" key="3">
    <source>
        <dbReference type="SAM" id="MobiDB-lite"/>
    </source>
</evidence>
<sequence length="164" mass="17617">MLSLCHPGAGTCGALTGGKPLSTTVPSPRPATATAAEPSPSLLDRILSSLDDDKAEDIVTIDLRGRSAMADHMVIASGRNARQVASIAEHLIDRLKQDTGRTARVEGKDTGDWVLIDTDDVVVHVFRPEVREFYQLERMWMPADALGGLRADAAREDAAVSLTR</sequence>
<dbReference type="InterPro" id="IPR043519">
    <property type="entry name" value="NT_sf"/>
</dbReference>
<protein>
    <recommendedName>
        <fullName evidence="2">Ribosomal silencing factor RsfS</fullName>
    </recommendedName>
</protein>
<dbReference type="NCBIfam" id="TIGR00090">
    <property type="entry name" value="rsfS_iojap_ybeB"/>
    <property type="match status" value="1"/>
</dbReference>
<dbReference type="PANTHER" id="PTHR21043">
    <property type="entry name" value="IOJAP SUPERFAMILY ORTHOLOG"/>
    <property type="match status" value="1"/>
</dbReference>
<dbReference type="GO" id="GO:0043023">
    <property type="term" value="F:ribosomal large subunit binding"/>
    <property type="evidence" value="ECO:0007669"/>
    <property type="project" value="TreeGrafter"/>
</dbReference>
<dbReference type="KEGG" id="pcon:B0A89_07255"/>
<dbReference type="Proteomes" id="UP000193017">
    <property type="component" value="Chromosome"/>
</dbReference>
<evidence type="ECO:0000256" key="1">
    <source>
        <dbReference type="ARBA" id="ARBA00010574"/>
    </source>
</evidence>
<comment type="subunit">
    <text evidence="2">Interacts with ribosomal protein uL14 (rplN).</text>
</comment>
<feature type="region of interest" description="Disordered" evidence="3">
    <location>
        <begin position="16"/>
        <end position="38"/>
    </location>
</feature>
<dbReference type="Gene3D" id="3.30.460.10">
    <property type="entry name" value="Beta Polymerase, domain 2"/>
    <property type="match status" value="1"/>
</dbReference>
<reference evidence="4 5" key="1">
    <citation type="submission" date="2017-03" db="EMBL/GenBank/DDBJ databases">
        <title>Genome sequence of Paracoccus contaminans isolated from a water microcosm.</title>
        <authorList>
            <person name="Aurass P."/>
            <person name="Karste S."/>
            <person name="Trost E."/>
            <person name="Glaeser S.P."/>
            <person name="Kaempfer P."/>
            <person name="Flieger A."/>
        </authorList>
    </citation>
    <scope>NUCLEOTIDE SEQUENCE [LARGE SCALE GENOMIC DNA]</scope>
    <source>
        <strain evidence="5">RKI 16-01929T\LMG 29738T\CCM 8701T\CIP 111112T</strain>
    </source>
</reference>
<accession>A0A1W6CX73</accession>
<comment type="subcellular location">
    <subcellularLocation>
        <location evidence="2">Cytoplasm</location>
    </subcellularLocation>
</comment>
<dbReference type="InterPro" id="IPR004394">
    <property type="entry name" value="Iojap/RsfS/C7orf30"/>
</dbReference>
<dbReference type="HAMAP" id="MF_01477">
    <property type="entry name" value="Iojap_RsfS"/>
    <property type="match status" value="1"/>
</dbReference>
<dbReference type="GO" id="GO:0090071">
    <property type="term" value="P:negative regulation of ribosome biogenesis"/>
    <property type="evidence" value="ECO:0007669"/>
    <property type="project" value="UniProtKB-UniRule"/>
</dbReference>
<keyword evidence="2" id="KW-0678">Repressor</keyword>
<keyword evidence="5" id="KW-1185">Reference proteome</keyword>
<comment type="function">
    <text evidence="2">Functions as a ribosomal silencing factor. Interacts with ribosomal protein uL14 (rplN), blocking formation of intersubunit bridge B8. Prevents association of the 30S and 50S ribosomal subunits and the formation of functional ribosomes, thus repressing translation.</text>
</comment>
<evidence type="ECO:0000313" key="5">
    <source>
        <dbReference type="Proteomes" id="UP000193017"/>
    </source>
</evidence>
<evidence type="ECO:0000256" key="2">
    <source>
        <dbReference type="HAMAP-Rule" id="MF_01477"/>
    </source>
</evidence>
<dbReference type="PANTHER" id="PTHR21043:SF0">
    <property type="entry name" value="MITOCHONDRIAL ASSEMBLY OF RIBOSOMAL LARGE SUBUNIT PROTEIN 1"/>
    <property type="match status" value="1"/>
</dbReference>
<dbReference type="OrthoDB" id="9793681at2"/>
<dbReference type="Pfam" id="PF02410">
    <property type="entry name" value="RsfS"/>
    <property type="match status" value="1"/>
</dbReference>
<dbReference type="SUPFAM" id="SSF81301">
    <property type="entry name" value="Nucleotidyltransferase"/>
    <property type="match status" value="1"/>
</dbReference>
<feature type="compositionally biased region" description="Low complexity" evidence="3">
    <location>
        <begin position="22"/>
        <end position="38"/>
    </location>
</feature>
<gene>
    <name evidence="2" type="primary">rsfS</name>
    <name evidence="4" type="ORF">B0A89_07255</name>
</gene>
<dbReference type="GO" id="GO:0005737">
    <property type="term" value="C:cytoplasm"/>
    <property type="evidence" value="ECO:0007669"/>
    <property type="project" value="UniProtKB-SubCell"/>
</dbReference>
<name>A0A1W6CX73_9RHOB</name>
<dbReference type="GO" id="GO:0042256">
    <property type="term" value="P:cytosolic ribosome assembly"/>
    <property type="evidence" value="ECO:0007669"/>
    <property type="project" value="UniProtKB-UniRule"/>
</dbReference>
<keyword evidence="2" id="KW-0963">Cytoplasm</keyword>
<dbReference type="AlphaFoldDB" id="A0A1W6CX73"/>
<evidence type="ECO:0000313" key="4">
    <source>
        <dbReference type="EMBL" id="ARJ69454.1"/>
    </source>
</evidence>
<dbReference type="GO" id="GO:0017148">
    <property type="term" value="P:negative regulation of translation"/>
    <property type="evidence" value="ECO:0007669"/>
    <property type="project" value="UniProtKB-UniRule"/>
</dbReference>
<dbReference type="EMBL" id="CP020612">
    <property type="protein sequence ID" value="ARJ69454.1"/>
    <property type="molecule type" value="Genomic_DNA"/>
</dbReference>